<organism evidence="3">
    <name type="scientific">marine sediment metagenome</name>
    <dbReference type="NCBI Taxonomy" id="412755"/>
    <lineage>
        <taxon>unclassified sequences</taxon>
        <taxon>metagenomes</taxon>
        <taxon>ecological metagenomes</taxon>
    </lineage>
</organism>
<dbReference type="InterPro" id="IPR019734">
    <property type="entry name" value="TPR_rpt"/>
</dbReference>
<keyword evidence="1" id="KW-0677">Repeat</keyword>
<gene>
    <name evidence="3" type="ORF">S03H2_35071</name>
</gene>
<dbReference type="Pfam" id="PF13432">
    <property type="entry name" value="TPR_16"/>
    <property type="match status" value="1"/>
</dbReference>
<dbReference type="SMART" id="SM00028">
    <property type="entry name" value="TPR"/>
    <property type="match status" value="4"/>
</dbReference>
<keyword evidence="2" id="KW-0802">TPR repeat</keyword>
<dbReference type="AlphaFoldDB" id="X1GT15"/>
<dbReference type="PANTHER" id="PTHR44943">
    <property type="entry name" value="CELLULOSE SYNTHASE OPERON PROTEIN C"/>
    <property type="match status" value="1"/>
</dbReference>
<evidence type="ECO:0000256" key="2">
    <source>
        <dbReference type="ARBA" id="ARBA00022803"/>
    </source>
</evidence>
<feature type="non-terminal residue" evidence="3">
    <location>
        <position position="283"/>
    </location>
</feature>
<proteinExistence type="predicted"/>
<dbReference type="SUPFAM" id="SSF48452">
    <property type="entry name" value="TPR-like"/>
    <property type="match status" value="1"/>
</dbReference>
<feature type="non-terminal residue" evidence="3">
    <location>
        <position position="1"/>
    </location>
</feature>
<dbReference type="Gene3D" id="1.25.40.10">
    <property type="entry name" value="Tetratricopeptide repeat domain"/>
    <property type="match status" value="2"/>
</dbReference>
<comment type="caution">
    <text evidence="3">The sequence shown here is derived from an EMBL/GenBank/DDBJ whole genome shotgun (WGS) entry which is preliminary data.</text>
</comment>
<dbReference type="InterPro" id="IPR051685">
    <property type="entry name" value="Ycf3/AcsC/BcsC/TPR_MFPF"/>
</dbReference>
<reference evidence="3" key="1">
    <citation type="journal article" date="2014" name="Front. Microbiol.">
        <title>High frequency of phylogenetically diverse reductive dehalogenase-homologous genes in deep subseafloor sedimentary metagenomes.</title>
        <authorList>
            <person name="Kawai M."/>
            <person name="Futagami T."/>
            <person name="Toyoda A."/>
            <person name="Takaki Y."/>
            <person name="Nishi S."/>
            <person name="Hori S."/>
            <person name="Arai W."/>
            <person name="Tsubouchi T."/>
            <person name="Morono Y."/>
            <person name="Uchiyama I."/>
            <person name="Ito T."/>
            <person name="Fujiyama A."/>
            <person name="Inagaki F."/>
            <person name="Takami H."/>
        </authorList>
    </citation>
    <scope>NUCLEOTIDE SEQUENCE</scope>
    <source>
        <strain evidence="3">Expedition CK06-06</strain>
    </source>
</reference>
<evidence type="ECO:0000313" key="3">
    <source>
        <dbReference type="EMBL" id="GAH60327.1"/>
    </source>
</evidence>
<accession>X1GT15</accession>
<evidence type="ECO:0000256" key="1">
    <source>
        <dbReference type="ARBA" id="ARBA00022737"/>
    </source>
</evidence>
<dbReference type="InterPro" id="IPR011990">
    <property type="entry name" value="TPR-like_helical_dom_sf"/>
</dbReference>
<name>X1GT15_9ZZZZ</name>
<dbReference type="PANTHER" id="PTHR44943:SF8">
    <property type="entry name" value="TPR REPEAT-CONTAINING PROTEIN MJ0263"/>
    <property type="match status" value="1"/>
</dbReference>
<dbReference type="EMBL" id="BARU01021434">
    <property type="protein sequence ID" value="GAH60327.1"/>
    <property type="molecule type" value="Genomic_DNA"/>
</dbReference>
<protein>
    <submittedName>
        <fullName evidence="3">Uncharacterized protein</fullName>
    </submittedName>
</protein>
<sequence length="283" mass="32872">TVLEGSVRKSGNRLRITAQLINVADESHLWSEKYDREMEDVFAIQDEISLAIVGALKVKLLKTEKAAIVKRHTEDLEAYNLYLKGNYYWQMMTAEGFEKAIECFEQALKKDLDYALAYCGIANTYYAISYYGNVPPNEAYPRAKEYAKKALEIDNTLAEAHSVLGFINMNYEWNWKEAEREYKQALQLNPNYALTHVWYSFLLTFTERHEEAIYEAKRAQELDPLSDFLRAHVGIAFSFAGQHDRAIEELHMTLTMNPNYYLAHYYLGWAYLAKSMFEEAIAE</sequence>